<feature type="site" description="Important for catalytic activity" evidence="7">
    <location>
        <position position="203"/>
    </location>
</feature>
<feature type="transmembrane region" description="Helical" evidence="7">
    <location>
        <begin position="6"/>
        <end position="26"/>
    </location>
</feature>
<dbReference type="GO" id="GO:0008932">
    <property type="term" value="F:lytic endotransglycosylase activity"/>
    <property type="evidence" value="ECO:0007669"/>
    <property type="project" value="UniProtKB-UniRule"/>
</dbReference>
<comment type="catalytic activity">
    <reaction evidence="7">
        <text>a peptidoglycan chain = a peptidoglycan chain with N-acetyl-1,6-anhydromuramyl-[peptide] at the reducing end + a peptidoglycan chain with N-acetylglucosamine at the non-reducing end.</text>
        <dbReference type="EC" id="4.2.2.29"/>
    </reaction>
</comment>
<evidence type="ECO:0000256" key="4">
    <source>
        <dbReference type="ARBA" id="ARBA00023136"/>
    </source>
</evidence>
<organism evidence="8 9">
    <name type="scientific">Thermohalobaculum xanthum</name>
    <dbReference type="NCBI Taxonomy" id="2753746"/>
    <lineage>
        <taxon>Bacteria</taxon>
        <taxon>Pseudomonadati</taxon>
        <taxon>Pseudomonadota</taxon>
        <taxon>Alphaproteobacteria</taxon>
        <taxon>Rhodobacterales</taxon>
        <taxon>Paracoccaceae</taxon>
        <taxon>Thermohalobaculum</taxon>
    </lineage>
</organism>
<comment type="caution">
    <text evidence="8">The sequence shown here is derived from an EMBL/GenBank/DDBJ whole genome shotgun (WGS) entry which is preliminary data.</text>
</comment>
<dbReference type="GO" id="GO:0005886">
    <property type="term" value="C:plasma membrane"/>
    <property type="evidence" value="ECO:0007669"/>
    <property type="project" value="UniProtKB-SubCell"/>
</dbReference>
<dbReference type="GO" id="GO:0009252">
    <property type="term" value="P:peptidoglycan biosynthetic process"/>
    <property type="evidence" value="ECO:0007669"/>
    <property type="project" value="UniProtKB-UniRule"/>
</dbReference>
<gene>
    <name evidence="7 8" type="primary">mltG</name>
    <name evidence="8" type="ORF">H0I76_00685</name>
</gene>
<comment type="subcellular location">
    <subcellularLocation>
        <location evidence="7">Cell inner membrane</location>
        <topology evidence="7">Single-pass membrane protein</topology>
    </subcellularLocation>
</comment>
<dbReference type="EC" id="4.2.2.29" evidence="7"/>
<comment type="function">
    <text evidence="7">Functions as a peptidoglycan terminase that cleaves nascent peptidoglycan strands endolytically to terminate their elongation.</text>
</comment>
<keyword evidence="6 7" id="KW-0961">Cell wall biogenesis/degradation</keyword>
<sequence>MRHLAANVLSILIVLGIVLVGAVFYAQHAYRAPGPLEADQIFVVERGMSLRRASEQLEAEGIITDDRLFRLGARYSGQAEALRFGEYMVPAGASMSEVLALITSGRTITHKVTVAEGLTSWQIVELLREVDVLEGELDDVPPEGSLAPNTYFVHRGDTRAEVLARMQEDQKAILDEAWAARAPGLPLSSAEEVLILASIVEKETGVPEERGRVASVFVNRLKKGMKLQSDPTIIYGLTEGKGPLGRGIRKSELEKGTPYNTYVIDGLPPTPIANPGREAIMAAVNPDETNFLYFVADGSGGHAFAETLSDHNRNVQRWRQIERERQQNQNDAAKN</sequence>
<comment type="similarity">
    <text evidence="7">Belongs to the transglycosylase MltG family.</text>
</comment>
<dbReference type="Gene3D" id="3.30.1490.480">
    <property type="entry name" value="Endolytic murein transglycosylase"/>
    <property type="match status" value="1"/>
</dbReference>
<keyword evidence="2 7" id="KW-0812">Transmembrane</keyword>
<evidence type="ECO:0000256" key="2">
    <source>
        <dbReference type="ARBA" id="ARBA00022692"/>
    </source>
</evidence>
<dbReference type="InterPro" id="IPR003770">
    <property type="entry name" value="MLTG-like"/>
</dbReference>
<evidence type="ECO:0000313" key="9">
    <source>
        <dbReference type="Proteomes" id="UP000655420"/>
    </source>
</evidence>
<dbReference type="Proteomes" id="UP000655420">
    <property type="component" value="Unassembled WGS sequence"/>
</dbReference>
<evidence type="ECO:0000256" key="6">
    <source>
        <dbReference type="ARBA" id="ARBA00023316"/>
    </source>
</evidence>
<accession>A0A8J7S9W8</accession>
<keyword evidence="1 7" id="KW-1003">Cell membrane</keyword>
<name>A0A8J7S9W8_9RHOB</name>
<dbReference type="EMBL" id="JAEHHL010000001">
    <property type="protein sequence ID" value="MBK0397693.1"/>
    <property type="molecule type" value="Genomic_DNA"/>
</dbReference>
<evidence type="ECO:0000256" key="7">
    <source>
        <dbReference type="HAMAP-Rule" id="MF_02065"/>
    </source>
</evidence>
<dbReference type="RefSeq" id="WP_200605706.1">
    <property type="nucleotide sequence ID" value="NZ_JAEHHL010000001.1"/>
</dbReference>
<dbReference type="CDD" id="cd08010">
    <property type="entry name" value="MltG_like"/>
    <property type="match status" value="1"/>
</dbReference>
<evidence type="ECO:0000256" key="1">
    <source>
        <dbReference type="ARBA" id="ARBA00022475"/>
    </source>
</evidence>
<keyword evidence="3 7" id="KW-1133">Transmembrane helix</keyword>
<evidence type="ECO:0000313" key="8">
    <source>
        <dbReference type="EMBL" id="MBK0397693.1"/>
    </source>
</evidence>
<dbReference type="NCBIfam" id="TIGR00247">
    <property type="entry name" value="endolytic transglycosylase MltG"/>
    <property type="match status" value="1"/>
</dbReference>
<reference evidence="8" key="1">
    <citation type="submission" date="2020-12" db="EMBL/GenBank/DDBJ databases">
        <title>Bacterial taxonomy.</title>
        <authorList>
            <person name="Pan X."/>
        </authorList>
    </citation>
    <scope>NUCLEOTIDE SEQUENCE</scope>
    <source>
        <strain evidence="8">M0105</strain>
    </source>
</reference>
<keyword evidence="5 7" id="KW-0456">Lyase</keyword>
<dbReference type="PANTHER" id="PTHR30518">
    <property type="entry name" value="ENDOLYTIC MUREIN TRANSGLYCOSYLASE"/>
    <property type="match status" value="1"/>
</dbReference>
<dbReference type="Pfam" id="PF02618">
    <property type="entry name" value="YceG"/>
    <property type="match status" value="1"/>
</dbReference>
<dbReference type="HAMAP" id="MF_02065">
    <property type="entry name" value="MltG"/>
    <property type="match status" value="1"/>
</dbReference>
<keyword evidence="7" id="KW-0997">Cell inner membrane</keyword>
<dbReference type="Gene3D" id="3.30.160.60">
    <property type="entry name" value="Classic Zinc Finger"/>
    <property type="match status" value="1"/>
</dbReference>
<evidence type="ECO:0000256" key="5">
    <source>
        <dbReference type="ARBA" id="ARBA00023239"/>
    </source>
</evidence>
<dbReference type="GO" id="GO:0071555">
    <property type="term" value="P:cell wall organization"/>
    <property type="evidence" value="ECO:0007669"/>
    <property type="project" value="UniProtKB-KW"/>
</dbReference>
<keyword evidence="9" id="KW-1185">Reference proteome</keyword>
<dbReference type="AlphaFoldDB" id="A0A8J7S9W8"/>
<dbReference type="PANTHER" id="PTHR30518:SF2">
    <property type="entry name" value="ENDOLYTIC MUREIN TRANSGLYCOSYLASE"/>
    <property type="match status" value="1"/>
</dbReference>
<keyword evidence="4 7" id="KW-0472">Membrane</keyword>
<protein>
    <recommendedName>
        <fullName evidence="7">Endolytic murein transglycosylase</fullName>
        <ecNumber evidence="7">4.2.2.29</ecNumber>
    </recommendedName>
    <alternativeName>
        <fullName evidence="7">Peptidoglycan lytic transglycosylase</fullName>
    </alternativeName>
    <alternativeName>
        <fullName evidence="7">Peptidoglycan polymerization terminase</fullName>
    </alternativeName>
</protein>
<evidence type="ECO:0000256" key="3">
    <source>
        <dbReference type="ARBA" id="ARBA00022989"/>
    </source>
</evidence>
<proteinExistence type="inferred from homology"/>